<feature type="non-terminal residue" evidence="2">
    <location>
        <position position="1"/>
    </location>
</feature>
<protein>
    <submittedName>
        <fullName evidence="2">Uncharacterized protein</fullName>
    </submittedName>
</protein>
<evidence type="ECO:0000313" key="3">
    <source>
        <dbReference type="Proteomes" id="UP000824469"/>
    </source>
</evidence>
<accession>A0AA38C0A8</accession>
<organism evidence="2 3">
    <name type="scientific">Taxus chinensis</name>
    <name type="common">Chinese yew</name>
    <name type="synonym">Taxus wallichiana var. chinensis</name>
    <dbReference type="NCBI Taxonomy" id="29808"/>
    <lineage>
        <taxon>Eukaryota</taxon>
        <taxon>Viridiplantae</taxon>
        <taxon>Streptophyta</taxon>
        <taxon>Embryophyta</taxon>
        <taxon>Tracheophyta</taxon>
        <taxon>Spermatophyta</taxon>
        <taxon>Pinopsida</taxon>
        <taxon>Pinidae</taxon>
        <taxon>Conifers II</taxon>
        <taxon>Cupressales</taxon>
        <taxon>Taxaceae</taxon>
        <taxon>Taxus</taxon>
    </lineage>
</organism>
<proteinExistence type="predicted"/>
<gene>
    <name evidence="2" type="ORF">KI387_031626</name>
</gene>
<feature type="region of interest" description="Disordered" evidence="1">
    <location>
        <begin position="1"/>
        <end position="59"/>
    </location>
</feature>
<name>A0AA38C0A8_TAXCH</name>
<reference evidence="2 3" key="1">
    <citation type="journal article" date="2021" name="Nat. Plants">
        <title>The Taxus genome provides insights into paclitaxel biosynthesis.</title>
        <authorList>
            <person name="Xiong X."/>
            <person name="Gou J."/>
            <person name="Liao Q."/>
            <person name="Li Y."/>
            <person name="Zhou Q."/>
            <person name="Bi G."/>
            <person name="Li C."/>
            <person name="Du R."/>
            <person name="Wang X."/>
            <person name="Sun T."/>
            <person name="Guo L."/>
            <person name="Liang H."/>
            <person name="Lu P."/>
            <person name="Wu Y."/>
            <person name="Zhang Z."/>
            <person name="Ro D.K."/>
            <person name="Shang Y."/>
            <person name="Huang S."/>
            <person name="Yan J."/>
        </authorList>
    </citation>
    <scope>NUCLEOTIDE SEQUENCE [LARGE SCALE GENOMIC DNA]</scope>
    <source>
        <strain evidence="2">Ta-2019</strain>
    </source>
</reference>
<feature type="non-terminal residue" evidence="2">
    <location>
        <position position="59"/>
    </location>
</feature>
<feature type="compositionally biased region" description="Acidic residues" evidence="1">
    <location>
        <begin position="1"/>
        <end position="10"/>
    </location>
</feature>
<keyword evidence="3" id="KW-1185">Reference proteome</keyword>
<dbReference type="EMBL" id="JAHRHJ020003813">
    <property type="protein sequence ID" value="KAH9287509.1"/>
    <property type="molecule type" value="Genomic_DNA"/>
</dbReference>
<evidence type="ECO:0000256" key="1">
    <source>
        <dbReference type="SAM" id="MobiDB-lite"/>
    </source>
</evidence>
<sequence>TIEVDDEEKEHEDSGVFEHRGRSQPPNKEEAKHATTPPQPQEGDDEDLDAVQGEHRFKR</sequence>
<evidence type="ECO:0000313" key="2">
    <source>
        <dbReference type="EMBL" id="KAH9287509.1"/>
    </source>
</evidence>
<dbReference type="AlphaFoldDB" id="A0AA38C0A8"/>
<comment type="caution">
    <text evidence="2">The sequence shown here is derived from an EMBL/GenBank/DDBJ whole genome shotgun (WGS) entry which is preliminary data.</text>
</comment>
<feature type="compositionally biased region" description="Basic and acidic residues" evidence="1">
    <location>
        <begin position="11"/>
        <end position="33"/>
    </location>
</feature>
<dbReference type="Proteomes" id="UP000824469">
    <property type="component" value="Unassembled WGS sequence"/>
</dbReference>